<dbReference type="Proteomes" id="UP000809910">
    <property type="component" value="Unassembled WGS sequence"/>
</dbReference>
<dbReference type="Gene3D" id="3.40.50.150">
    <property type="entry name" value="Vaccinia Virus protein VP39"/>
    <property type="match status" value="1"/>
</dbReference>
<name>A0ABS1W9R1_9GAMM</name>
<protein>
    <submittedName>
        <fullName evidence="1">Uncharacterized protein</fullName>
    </submittedName>
</protein>
<proteinExistence type="predicted"/>
<evidence type="ECO:0000313" key="2">
    <source>
        <dbReference type="Proteomes" id="UP000809910"/>
    </source>
</evidence>
<reference evidence="1 2" key="1">
    <citation type="submission" date="2020-12" db="EMBL/GenBank/DDBJ databases">
        <title>WGS of Legionella: environmental sample.</title>
        <authorList>
            <person name="Cristino S."/>
            <person name="Girolamini L."/>
            <person name="Salaris S."/>
            <person name="Pascale M.R."/>
            <person name="Mazzotta M."/>
            <person name="Orsini M."/>
            <person name="Grottola A."/>
        </authorList>
    </citation>
    <scope>NUCLEOTIDE SEQUENCE [LARGE SCALE GENOMIC DNA]</scope>
    <source>
        <strain evidence="1 2">30cs62</strain>
    </source>
</reference>
<accession>A0ABS1W9R1</accession>
<gene>
    <name evidence="1" type="ORF">I5282_05815</name>
</gene>
<comment type="caution">
    <text evidence="1">The sequence shown here is derived from an EMBL/GenBank/DDBJ whole genome shotgun (WGS) entry which is preliminary data.</text>
</comment>
<sequence>MFGLNSGESLPQELINSYQGWDVYMGHLWYNLVHFCNIKENDTVIEVAPGSSSKIAQALAKVPFSGTLYVVEPHTKVIEVLKDSYKKWLPQATIIFINDLLEQALHKLPSKPDFILANHPLDDMLLSAPLTSDELDELFDWASDMSTATFDTTINAWKKLNNSIEQLTISKAHVFNTWQTSVSRLKPKIMILSQYPSYMMESKGLSELNRWGWELLQGLAKTYKNQMISKPLVQTILNLHKNYNDPHLGLEILNAQYWLLLKDL</sequence>
<evidence type="ECO:0000313" key="1">
    <source>
        <dbReference type="EMBL" id="MBL7526086.1"/>
    </source>
</evidence>
<dbReference type="InterPro" id="IPR029063">
    <property type="entry name" value="SAM-dependent_MTases_sf"/>
</dbReference>
<dbReference type="SUPFAM" id="SSF53335">
    <property type="entry name" value="S-adenosyl-L-methionine-dependent methyltransferases"/>
    <property type="match status" value="1"/>
</dbReference>
<organism evidence="1 2">
    <name type="scientific">Legionella bononiensis</name>
    <dbReference type="NCBI Taxonomy" id="2793102"/>
    <lineage>
        <taxon>Bacteria</taxon>
        <taxon>Pseudomonadati</taxon>
        <taxon>Pseudomonadota</taxon>
        <taxon>Gammaproteobacteria</taxon>
        <taxon>Legionellales</taxon>
        <taxon>Legionellaceae</taxon>
        <taxon>Legionella</taxon>
    </lineage>
</organism>
<dbReference type="RefSeq" id="WP_203110985.1">
    <property type="nucleotide sequence ID" value="NZ_JADOBG010000020.1"/>
</dbReference>
<keyword evidence="2" id="KW-1185">Reference proteome</keyword>
<dbReference type="EMBL" id="JADWVN010000009">
    <property type="protein sequence ID" value="MBL7526086.1"/>
    <property type="molecule type" value="Genomic_DNA"/>
</dbReference>